<dbReference type="Proteomes" id="UP000247810">
    <property type="component" value="Unassembled WGS sequence"/>
</dbReference>
<sequence>MKFPTRYAPIDLKPSIPFRLNHHHPHHPLFIPQSLLLSHFSSTHPSPPHYRSITSTTTPQDPPEHSADLFHYTTGRWLWDEEQQLRDRATPFNASSLQKIAAQSVGAKTCTSIAKLAEGSFNKTFRLTMDTGLSVIARIPHPISGPRIQARTILRIPTPQVYAWNADVNNAVGSEYIIMEEAPGTQLEDVWDDLSLEQKIEVVKDLVQLENRLLHAPLNRYGSLYFASENIAGAVPAEVRGYVSIELKDRVRRRFVIGPVAHRKYWSKERAEMTLDRGPWNHPQEYILSPAHREKAWLQQHAVPKPDDDPPATQTSPASHISALENYIQVAPYLLPKDPTLVAPYIRHTDLHAANIFVHWQDVFSAPLILQARRAKLVEYNGEIVLNAPANFKDLDADEKSRIRGYIAKDIPLLDKALRCKHGRMRCDSIDFVGGTWDDEIIPLREALIRVERYWDNFGHEIPCPIHFTPEELRIHAEESAGWNEVQDFWDSVSGIVSRDGWNPHHLYEDAVAMFAELRGLGLGRMKGMEREVFERETRWAER</sequence>
<dbReference type="PANTHER" id="PTHR36091:SF2">
    <property type="entry name" value="AMINOGLYCOSIDE PHOSPHOTRANSFERASE DOMAIN-CONTAINING PROTEIN"/>
    <property type="match status" value="1"/>
</dbReference>
<evidence type="ECO:0008006" key="4">
    <source>
        <dbReference type="Google" id="ProtNLM"/>
    </source>
</evidence>
<feature type="region of interest" description="Disordered" evidence="1">
    <location>
        <begin position="46"/>
        <end position="65"/>
    </location>
</feature>
<dbReference type="SUPFAM" id="SSF56112">
    <property type="entry name" value="Protein kinase-like (PK-like)"/>
    <property type="match status" value="1"/>
</dbReference>
<dbReference type="OrthoDB" id="2968323at2759"/>
<evidence type="ECO:0000256" key="1">
    <source>
        <dbReference type="SAM" id="MobiDB-lite"/>
    </source>
</evidence>
<keyword evidence="3" id="KW-1185">Reference proteome</keyword>
<dbReference type="GO" id="GO:0005739">
    <property type="term" value="C:mitochondrion"/>
    <property type="evidence" value="ECO:0007669"/>
    <property type="project" value="TreeGrafter"/>
</dbReference>
<dbReference type="PANTHER" id="PTHR36091">
    <property type="entry name" value="ALTERED INHERITANCE OF MITOCHONDRIA PROTEIN 9, MITOCHONDRIAL"/>
    <property type="match status" value="1"/>
</dbReference>
<dbReference type="EMBL" id="KZ825833">
    <property type="protein sequence ID" value="PYH96755.1"/>
    <property type="molecule type" value="Genomic_DNA"/>
</dbReference>
<protein>
    <recommendedName>
        <fullName evidence="4">Aminoglycoside phosphotransferase domain-containing protein</fullName>
    </recommendedName>
</protein>
<accession>A0A319DH44</accession>
<evidence type="ECO:0000313" key="2">
    <source>
        <dbReference type="EMBL" id="PYH96755.1"/>
    </source>
</evidence>
<dbReference type="InterPro" id="IPR011009">
    <property type="entry name" value="Kinase-like_dom_sf"/>
</dbReference>
<dbReference type="STRING" id="1448320.A0A319DH44"/>
<organism evidence="2 3">
    <name type="scientific">Aspergillus ellipticus CBS 707.79</name>
    <dbReference type="NCBI Taxonomy" id="1448320"/>
    <lineage>
        <taxon>Eukaryota</taxon>
        <taxon>Fungi</taxon>
        <taxon>Dikarya</taxon>
        <taxon>Ascomycota</taxon>
        <taxon>Pezizomycotina</taxon>
        <taxon>Eurotiomycetes</taxon>
        <taxon>Eurotiomycetidae</taxon>
        <taxon>Eurotiales</taxon>
        <taxon>Aspergillaceae</taxon>
        <taxon>Aspergillus</taxon>
        <taxon>Aspergillus subgen. Circumdati</taxon>
    </lineage>
</organism>
<gene>
    <name evidence="2" type="ORF">BO71DRAFT_448359</name>
</gene>
<reference evidence="2 3" key="1">
    <citation type="submission" date="2018-02" db="EMBL/GenBank/DDBJ databases">
        <title>The genomes of Aspergillus section Nigri reveals drivers in fungal speciation.</title>
        <authorList>
            <consortium name="DOE Joint Genome Institute"/>
            <person name="Vesth T.C."/>
            <person name="Nybo J."/>
            <person name="Theobald S."/>
            <person name="Brandl J."/>
            <person name="Frisvad J.C."/>
            <person name="Nielsen K.F."/>
            <person name="Lyhne E.K."/>
            <person name="Kogle M.E."/>
            <person name="Kuo A."/>
            <person name="Riley R."/>
            <person name="Clum A."/>
            <person name="Nolan M."/>
            <person name="Lipzen A."/>
            <person name="Salamov A."/>
            <person name="Henrissat B."/>
            <person name="Wiebenga A."/>
            <person name="De vries R.P."/>
            <person name="Grigoriev I.V."/>
            <person name="Mortensen U.H."/>
            <person name="Andersen M.R."/>
            <person name="Baker S.E."/>
        </authorList>
    </citation>
    <scope>NUCLEOTIDE SEQUENCE [LARGE SCALE GENOMIC DNA]</scope>
    <source>
        <strain evidence="2 3">CBS 707.79</strain>
    </source>
</reference>
<evidence type="ECO:0000313" key="3">
    <source>
        <dbReference type="Proteomes" id="UP000247810"/>
    </source>
</evidence>
<dbReference type="InterPro" id="IPR051035">
    <property type="entry name" value="Mito_inheritance_9"/>
</dbReference>
<proteinExistence type="predicted"/>
<dbReference type="AlphaFoldDB" id="A0A319DH44"/>
<name>A0A319DH44_9EURO</name>
<dbReference type="VEuPathDB" id="FungiDB:BO71DRAFT_448359"/>